<evidence type="ECO:0000313" key="1">
    <source>
        <dbReference type="EMBL" id="HHV70132.1"/>
    </source>
</evidence>
<evidence type="ECO:0000313" key="2">
    <source>
        <dbReference type="Proteomes" id="UP000551563"/>
    </source>
</evidence>
<dbReference type="EMBL" id="DUMN01000609">
    <property type="protein sequence ID" value="HHV70132.1"/>
    <property type="molecule type" value="Genomic_DNA"/>
</dbReference>
<proteinExistence type="predicted"/>
<name>A0A7V6U1S8_9HYPH</name>
<protein>
    <submittedName>
        <fullName evidence="1">Protein norD</fullName>
    </submittedName>
</protein>
<sequence length="184" mass="20655">MLDFLELEETVGRAWHRLIGKTGSWPHYPEQAVQLGDIRQKLAICFRGFGGDVAVQIAPARARTSGHRLGLRQRMALGEEKLSQPLRDEATLMLPPEIALFPDRTLNYDLYVWLAGYMAVMPVEVNELPTDPLRRNLASLAVASETVAKTCRVFPGLQKRYARLCEAVLAARPKRPLHGLERQG</sequence>
<reference evidence="1 2" key="1">
    <citation type="journal article" date="2020" name="Biotechnol. Biofuels">
        <title>New insights from the biogas microbiome by comprehensive genome-resolved metagenomics of nearly 1600 species originating from multiple anaerobic digesters.</title>
        <authorList>
            <person name="Campanaro S."/>
            <person name="Treu L."/>
            <person name="Rodriguez-R L.M."/>
            <person name="Kovalovszki A."/>
            <person name="Ziels R.M."/>
            <person name="Maus I."/>
            <person name="Zhu X."/>
            <person name="Kougias P.G."/>
            <person name="Basile A."/>
            <person name="Luo G."/>
            <person name="Schluter A."/>
            <person name="Konstantinidis K.T."/>
            <person name="Angelidaki I."/>
        </authorList>
    </citation>
    <scope>NUCLEOTIDE SEQUENCE [LARGE SCALE GENOMIC DNA]</scope>
    <source>
        <strain evidence="1">AS04akNAM_66</strain>
    </source>
</reference>
<feature type="non-terminal residue" evidence="1">
    <location>
        <position position="184"/>
    </location>
</feature>
<comment type="caution">
    <text evidence="1">The sequence shown here is derived from an EMBL/GenBank/DDBJ whole genome shotgun (WGS) entry which is preliminary data.</text>
</comment>
<dbReference type="AlphaFoldDB" id="A0A7V6U1S8"/>
<dbReference type="Proteomes" id="UP000551563">
    <property type="component" value="Unassembled WGS sequence"/>
</dbReference>
<organism evidence="1 2">
    <name type="scientific">Brucella intermedia</name>
    <dbReference type="NCBI Taxonomy" id="94625"/>
    <lineage>
        <taxon>Bacteria</taxon>
        <taxon>Pseudomonadati</taxon>
        <taxon>Pseudomonadota</taxon>
        <taxon>Alphaproteobacteria</taxon>
        <taxon>Hyphomicrobiales</taxon>
        <taxon>Brucellaceae</taxon>
        <taxon>Brucella/Ochrobactrum group</taxon>
        <taxon>Brucella</taxon>
    </lineage>
</organism>
<accession>A0A7V6U1S8</accession>
<gene>
    <name evidence="1" type="ORF">GXX48_21250</name>
</gene>